<dbReference type="PaxDb" id="8022-A0A060WR64"/>
<name>A0A060WR64_ONCMY</name>
<evidence type="ECO:0000313" key="2">
    <source>
        <dbReference type="Proteomes" id="UP000193380"/>
    </source>
</evidence>
<dbReference type="STRING" id="8022.A0A060WR64"/>
<sequence length="40" mass="4643">MSSDASFGNCTYNLTILDCLQGIRKVSCVYLWSYWIYSKL</sequence>
<dbReference type="EMBL" id="FR904678">
    <property type="protein sequence ID" value="CDQ69636.1"/>
    <property type="molecule type" value="Genomic_DNA"/>
</dbReference>
<reference evidence="1" key="2">
    <citation type="submission" date="2014-03" db="EMBL/GenBank/DDBJ databases">
        <authorList>
            <person name="Genoscope - CEA"/>
        </authorList>
    </citation>
    <scope>NUCLEOTIDE SEQUENCE</scope>
</reference>
<dbReference type="InterPro" id="IPR029021">
    <property type="entry name" value="Prot-tyrosine_phosphatase-like"/>
</dbReference>
<evidence type="ECO:0000313" key="1">
    <source>
        <dbReference type="EMBL" id="CDQ69636.1"/>
    </source>
</evidence>
<dbReference type="Gene3D" id="3.90.190.10">
    <property type="entry name" value="Protein tyrosine phosphatase superfamily"/>
    <property type="match status" value="1"/>
</dbReference>
<proteinExistence type="predicted"/>
<organism evidence="1 2">
    <name type="scientific">Oncorhynchus mykiss</name>
    <name type="common">Rainbow trout</name>
    <name type="synonym">Salmo gairdneri</name>
    <dbReference type="NCBI Taxonomy" id="8022"/>
    <lineage>
        <taxon>Eukaryota</taxon>
        <taxon>Metazoa</taxon>
        <taxon>Chordata</taxon>
        <taxon>Craniata</taxon>
        <taxon>Vertebrata</taxon>
        <taxon>Euteleostomi</taxon>
        <taxon>Actinopterygii</taxon>
        <taxon>Neopterygii</taxon>
        <taxon>Teleostei</taxon>
        <taxon>Protacanthopterygii</taxon>
        <taxon>Salmoniformes</taxon>
        <taxon>Salmonidae</taxon>
        <taxon>Salmoninae</taxon>
        <taxon>Oncorhynchus</taxon>
    </lineage>
</organism>
<gene>
    <name evidence="1" type="ORF">GSONMT00053448001</name>
</gene>
<dbReference type="AlphaFoldDB" id="A0A060WR64"/>
<reference evidence="1" key="1">
    <citation type="journal article" date="2014" name="Nat. Commun.">
        <title>The rainbow trout genome provides novel insights into evolution after whole-genome duplication in vertebrates.</title>
        <authorList>
            <person name="Berthelot C."/>
            <person name="Brunet F."/>
            <person name="Chalopin D."/>
            <person name="Juanchich A."/>
            <person name="Bernard M."/>
            <person name="Noel B."/>
            <person name="Bento P."/>
            <person name="Da Silva C."/>
            <person name="Labadie K."/>
            <person name="Alberti A."/>
            <person name="Aury J.M."/>
            <person name="Louis A."/>
            <person name="Dehais P."/>
            <person name="Bardou P."/>
            <person name="Montfort J."/>
            <person name="Klopp C."/>
            <person name="Cabau C."/>
            <person name="Gaspin C."/>
            <person name="Thorgaard G.H."/>
            <person name="Boussaha M."/>
            <person name="Quillet E."/>
            <person name="Guyomard R."/>
            <person name="Galiana D."/>
            <person name="Bobe J."/>
            <person name="Volff J.N."/>
            <person name="Genet C."/>
            <person name="Wincker P."/>
            <person name="Jaillon O."/>
            <person name="Roest Crollius H."/>
            <person name="Guiguen Y."/>
        </authorList>
    </citation>
    <scope>NUCLEOTIDE SEQUENCE [LARGE SCALE GENOMIC DNA]</scope>
</reference>
<protein>
    <submittedName>
        <fullName evidence="1">Uncharacterized protein</fullName>
    </submittedName>
</protein>
<dbReference type="Proteomes" id="UP000193380">
    <property type="component" value="Unassembled WGS sequence"/>
</dbReference>
<accession>A0A060WR64</accession>